<keyword evidence="1" id="KW-0732">Signal</keyword>
<keyword evidence="3" id="KW-1185">Reference proteome</keyword>
<dbReference type="Proteomes" id="UP000249590">
    <property type="component" value="Unassembled WGS sequence"/>
</dbReference>
<dbReference type="RefSeq" id="WP_111349675.1">
    <property type="nucleotide sequence ID" value="NZ_JAIWKD010000006.1"/>
</dbReference>
<dbReference type="EMBL" id="QHHQ01000005">
    <property type="protein sequence ID" value="RAH99456.1"/>
    <property type="molecule type" value="Genomic_DNA"/>
</dbReference>
<organism evidence="2 3">
    <name type="scientific">Acuticoccus sediminis</name>
    <dbReference type="NCBI Taxonomy" id="2184697"/>
    <lineage>
        <taxon>Bacteria</taxon>
        <taxon>Pseudomonadati</taxon>
        <taxon>Pseudomonadota</taxon>
        <taxon>Alphaproteobacteria</taxon>
        <taxon>Hyphomicrobiales</taxon>
        <taxon>Amorphaceae</taxon>
        <taxon>Acuticoccus</taxon>
    </lineage>
</organism>
<feature type="chain" id="PRO_5032906169" evidence="1">
    <location>
        <begin position="21"/>
        <end position="169"/>
    </location>
</feature>
<name>A0A8B2NUZ1_9HYPH</name>
<gene>
    <name evidence="2" type="ORF">DLJ53_23345</name>
</gene>
<reference evidence="2 3" key="1">
    <citation type="submission" date="2018-05" db="EMBL/GenBank/DDBJ databases">
        <title>Acuticoccus sediminis sp. nov., isolated from deep-sea sediment of Indian Ocean.</title>
        <authorList>
            <person name="Liu X."/>
            <person name="Lai Q."/>
            <person name="Du Y."/>
            <person name="Sun F."/>
            <person name="Zhang X."/>
            <person name="Wang S."/>
            <person name="Shao Z."/>
        </authorList>
    </citation>
    <scope>NUCLEOTIDE SEQUENCE [LARGE SCALE GENOMIC DNA]</scope>
    <source>
        <strain evidence="2 3">PTG4-2</strain>
    </source>
</reference>
<protein>
    <submittedName>
        <fullName evidence="2">Uncharacterized protein</fullName>
    </submittedName>
</protein>
<proteinExistence type="predicted"/>
<evidence type="ECO:0000256" key="1">
    <source>
        <dbReference type="SAM" id="SignalP"/>
    </source>
</evidence>
<accession>A0A8B2NUZ1</accession>
<dbReference type="AlphaFoldDB" id="A0A8B2NUZ1"/>
<dbReference type="OrthoDB" id="7572866at2"/>
<evidence type="ECO:0000313" key="2">
    <source>
        <dbReference type="EMBL" id="RAH99456.1"/>
    </source>
</evidence>
<feature type="signal peptide" evidence="1">
    <location>
        <begin position="1"/>
        <end position="20"/>
    </location>
</feature>
<evidence type="ECO:0000313" key="3">
    <source>
        <dbReference type="Proteomes" id="UP000249590"/>
    </source>
</evidence>
<comment type="caution">
    <text evidence="2">The sequence shown here is derived from an EMBL/GenBank/DDBJ whole genome shotgun (WGS) entry which is preliminary data.</text>
</comment>
<sequence length="169" mass="17736">MSFRLWGAAALVLLSVPAAADGFATRDLSSLSVDTAGYDGGAFVFRAAPERLMLVCNGCDAMTAVDVIIGTNTDGTEGRYRNGDTPIEELEAICQSREPECRMQAVEVGDAVGWQTTYPIAKMGLQGSTAYLMRDGDTLTIRSVAGDGARAKANAEEALSKIAPQVVGP</sequence>